<feature type="region of interest" description="Disordered" evidence="1">
    <location>
        <begin position="23"/>
        <end position="44"/>
    </location>
</feature>
<dbReference type="EMBL" id="JACEIK010006452">
    <property type="protein sequence ID" value="MCE2055714.1"/>
    <property type="molecule type" value="Genomic_DNA"/>
</dbReference>
<comment type="caution">
    <text evidence="2">The sequence shown here is derived from an EMBL/GenBank/DDBJ whole genome shotgun (WGS) entry which is preliminary data.</text>
</comment>
<feature type="region of interest" description="Disordered" evidence="1">
    <location>
        <begin position="92"/>
        <end position="122"/>
    </location>
</feature>
<evidence type="ECO:0000256" key="1">
    <source>
        <dbReference type="SAM" id="MobiDB-lite"/>
    </source>
</evidence>
<keyword evidence="3" id="KW-1185">Reference proteome</keyword>
<accession>A0ABS8W4G3</accession>
<feature type="non-terminal residue" evidence="2">
    <location>
        <position position="122"/>
    </location>
</feature>
<sequence>MEVLDCYGEEQYDRCYMPSTLEGEGDIEKQGARRRGKMTQMTRTTKERVALGMATSLLVPLITIYERSWLPYGSCRMAFVKFREDLKVEKKKRQSWDKISPSLGGFEDKESDELGDGNDEAS</sequence>
<gene>
    <name evidence="2" type="ORF">HAX54_043268</name>
</gene>
<evidence type="ECO:0000313" key="3">
    <source>
        <dbReference type="Proteomes" id="UP000823775"/>
    </source>
</evidence>
<evidence type="ECO:0000313" key="2">
    <source>
        <dbReference type="EMBL" id="MCE2055714.1"/>
    </source>
</evidence>
<organism evidence="2 3">
    <name type="scientific">Datura stramonium</name>
    <name type="common">Jimsonweed</name>
    <name type="synonym">Common thornapple</name>
    <dbReference type="NCBI Taxonomy" id="4076"/>
    <lineage>
        <taxon>Eukaryota</taxon>
        <taxon>Viridiplantae</taxon>
        <taxon>Streptophyta</taxon>
        <taxon>Embryophyta</taxon>
        <taxon>Tracheophyta</taxon>
        <taxon>Spermatophyta</taxon>
        <taxon>Magnoliopsida</taxon>
        <taxon>eudicotyledons</taxon>
        <taxon>Gunneridae</taxon>
        <taxon>Pentapetalae</taxon>
        <taxon>asterids</taxon>
        <taxon>lamiids</taxon>
        <taxon>Solanales</taxon>
        <taxon>Solanaceae</taxon>
        <taxon>Solanoideae</taxon>
        <taxon>Datureae</taxon>
        <taxon>Datura</taxon>
    </lineage>
</organism>
<protein>
    <submittedName>
        <fullName evidence="2">Uncharacterized protein</fullName>
    </submittedName>
</protein>
<proteinExistence type="predicted"/>
<name>A0ABS8W4G3_DATST</name>
<reference evidence="2 3" key="1">
    <citation type="journal article" date="2021" name="BMC Genomics">
        <title>Datura genome reveals duplications of psychoactive alkaloid biosynthetic genes and high mutation rate following tissue culture.</title>
        <authorList>
            <person name="Rajewski A."/>
            <person name="Carter-House D."/>
            <person name="Stajich J."/>
            <person name="Litt A."/>
        </authorList>
    </citation>
    <scope>NUCLEOTIDE SEQUENCE [LARGE SCALE GENOMIC DNA]</scope>
    <source>
        <strain evidence="2">AR-01</strain>
    </source>
</reference>
<dbReference type="Proteomes" id="UP000823775">
    <property type="component" value="Unassembled WGS sequence"/>
</dbReference>
<feature type="compositionally biased region" description="Acidic residues" evidence="1">
    <location>
        <begin position="109"/>
        <end position="122"/>
    </location>
</feature>